<protein>
    <submittedName>
        <fullName evidence="5">Zinc finger CCCH domain-containing protein 6</fullName>
    </submittedName>
</protein>
<keyword evidence="2" id="KW-0862">Zinc</keyword>
<dbReference type="GO" id="GO:0008270">
    <property type="term" value="F:zinc ion binding"/>
    <property type="evidence" value="ECO:0007669"/>
    <property type="project" value="UniProtKB-KW"/>
</dbReference>
<proteinExistence type="predicted"/>
<dbReference type="AlphaFoldDB" id="A0AAW2PAQ8"/>
<dbReference type="PROSITE" id="PS50103">
    <property type="entry name" value="ZF_C3H1"/>
    <property type="match status" value="1"/>
</dbReference>
<feature type="compositionally biased region" description="Polar residues" evidence="3">
    <location>
        <begin position="14"/>
        <end position="58"/>
    </location>
</feature>
<accession>A0AAW2PAQ8</accession>
<feature type="region of interest" description="Disordered" evidence="3">
    <location>
        <begin position="85"/>
        <end position="109"/>
    </location>
</feature>
<dbReference type="EMBL" id="JACGWM010000009">
    <property type="protein sequence ID" value="KAL0351786.1"/>
    <property type="molecule type" value="Genomic_DNA"/>
</dbReference>
<dbReference type="PANTHER" id="PTHR33400">
    <property type="entry name" value="ZINC FINGER CCCH DOMAIN-CONTAINING PROTEIN 6-RELATED"/>
    <property type="match status" value="1"/>
</dbReference>
<feature type="compositionally biased region" description="Polar residues" evidence="3">
    <location>
        <begin position="161"/>
        <end position="174"/>
    </location>
</feature>
<evidence type="ECO:0000256" key="3">
    <source>
        <dbReference type="SAM" id="MobiDB-lite"/>
    </source>
</evidence>
<evidence type="ECO:0000259" key="4">
    <source>
        <dbReference type="PROSITE" id="PS50103"/>
    </source>
</evidence>
<comment type="caution">
    <text evidence="5">The sequence shown here is derived from an EMBL/GenBank/DDBJ whole genome shotgun (WGS) entry which is preliminary data.</text>
</comment>
<feature type="zinc finger region" description="C3H1-type" evidence="2">
    <location>
        <begin position="185"/>
        <end position="213"/>
    </location>
</feature>
<organism evidence="5">
    <name type="scientific">Sesamum calycinum</name>
    <dbReference type="NCBI Taxonomy" id="2727403"/>
    <lineage>
        <taxon>Eukaryota</taxon>
        <taxon>Viridiplantae</taxon>
        <taxon>Streptophyta</taxon>
        <taxon>Embryophyta</taxon>
        <taxon>Tracheophyta</taxon>
        <taxon>Spermatophyta</taxon>
        <taxon>Magnoliopsida</taxon>
        <taxon>eudicotyledons</taxon>
        <taxon>Gunneridae</taxon>
        <taxon>Pentapetalae</taxon>
        <taxon>asterids</taxon>
        <taxon>lamiids</taxon>
        <taxon>Lamiales</taxon>
        <taxon>Pedaliaceae</taxon>
        <taxon>Sesamum</taxon>
    </lineage>
</organism>
<feature type="region of interest" description="Disordered" evidence="3">
    <location>
        <begin position="149"/>
        <end position="176"/>
    </location>
</feature>
<dbReference type="GO" id="GO:0003677">
    <property type="term" value="F:DNA binding"/>
    <property type="evidence" value="ECO:0007669"/>
    <property type="project" value="UniProtKB-KW"/>
</dbReference>
<name>A0AAW2PAQ8_9LAMI</name>
<feature type="region of interest" description="Disordered" evidence="3">
    <location>
        <begin position="1"/>
        <end position="72"/>
    </location>
</feature>
<evidence type="ECO:0000313" key="5">
    <source>
        <dbReference type="EMBL" id="KAL0351786.1"/>
    </source>
</evidence>
<reference evidence="5" key="1">
    <citation type="submission" date="2020-06" db="EMBL/GenBank/DDBJ databases">
        <authorList>
            <person name="Li T."/>
            <person name="Hu X."/>
            <person name="Zhang T."/>
            <person name="Song X."/>
            <person name="Zhang H."/>
            <person name="Dai N."/>
            <person name="Sheng W."/>
            <person name="Hou X."/>
            <person name="Wei L."/>
        </authorList>
    </citation>
    <scope>NUCLEOTIDE SEQUENCE</scope>
    <source>
        <strain evidence="5">KEN8</strain>
        <tissue evidence="5">Leaf</tissue>
    </source>
</reference>
<reference evidence="5" key="2">
    <citation type="journal article" date="2024" name="Plant">
        <title>Genomic evolution and insights into agronomic trait innovations of Sesamum species.</title>
        <authorList>
            <person name="Miao H."/>
            <person name="Wang L."/>
            <person name="Qu L."/>
            <person name="Liu H."/>
            <person name="Sun Y."/>
            <person name="Le M."/>
            <person name="Wang Q."/>
            <person name="Wei S."/>
            <person name="Zheng Y."/>
            <person name="Lin W."/>
            <person name="Duan Y."/>
            <person name="Cao H."/>
            <person name="Xiong S."/>
            <person name="Wang X."/>
            <person name="Wei L."/>
            <person name="Li C."/>
            <person name="Ma Q."/>
            <person name="Ju M."/>
            <person name="Zhao R."/>
            <person name="Li G."/>
            <person name="Mu C."/>
            <person name="Tian Q."/>
            <person name="Mei H."/>
            <person name="Zhang T."/>
            <person name="Gao T."/>
            <person name="Zhang H."/>
        </authorList>
    </citation>
    <scope>NUCLEOTIDE SEQUENCE</scope>
    <source>
        <strain evidence="5">KEN8</strain>
    </source>
</reference>
<keyword evidence="1" id="KW-0238">DNA-binding</keyword>
<evidence type="ECO:0000256" key="1">
    <source>
        <dbReference type="ARBA" id="ARBA00023125"/>
    </source>
</evidence>
<feature type="compositionally biased region" description="Basic and acidic residues" evidence="3">
    <location>
        <begin position="85"/>
        <end position="94"/>
    </location>
</feature>
<keyword evidence="2" id="KW-0479">Metal-binding</keyword>
<sequence length="239" mass="25880">MPSSSHFHNVPATGAQTVVSSSTQHMPSSNLLPSVGMQNVASSSTPSVHNTPSTSSQYIPDLRSPPKSSFDPVNIAVNRREALSAHGSRPELIAHSRPTATGPFYPPSRMGSIPNIRPSVPDVISAPSPSAGAPVTKDINYYKSLIQQHGGERRETMPQFAHQSNQPPGSSQEPLNVMKPRESKPKIMKPCIYFNSSRGCRNGANCSYQHDMSSQQRVSSIPEVQNAKRVKLDREITGT</sequence>
<keyword evidence="2" id="KW-0863">Zinc-finger</keyword>
<feature type="domain" description="C3H1-type" evidence="4">
    <location>
        <begin position="185"/>
        <end position="213"/>
    </location>
</feature>
<gene>
    <name evidence="5" type="ORF">Scaly_1567300</name>
</gene>
<evidence type="ECO:0000256" key="2">
    <source>
        <dbReference type="PROSITE-ProRule" id="PRU00723"/>
    </source>
</evidence>
<dbReference type="PANTHER" id="PTHR33400:SF2">
    <property type="entry name" value="ZINC FINGER CCCH DOMAIN-CONTAINING PROTEIN 6"/>
    <property type="match status" value="1"/>
</dbReference>
<dbReference type="InterPro" id="IPR000571">
    <property type="entry name" value="Znf_CCCH"/>
</dbReference>